<sequence length="67" mass="7109">MYSAQILADGSGMAGWIASFQTAWNTGAMWNELTAAGALIGLVVVFSFGYRIIRKLVKGVSKGKANI</sequence>
<keyword evidence="1" id="KW-0812">Transmembrane</keyword>
<keyword evidence="1" id="KW-0472">Membrane</keyword>
<name>A0A2I1KM83_GARVA</name>
<evidence type="ECO:0000313" key="4">
    <source>
        <dbReference type="Proteomes" id="UP000258379"/>
    </source>
</evidence>
<gene>
    <name evidence="2" type="ORF">AXE73_03005</name>
    <name evidence="3" type="ORF">CG405_07425</name>
</gene>
<feature type="transmembrane region" description="Helical" evidence="1">
    <location>
        <begin position="33"/>
        <end position="53"/>
    </location>
</feature>
<dbReference type="EMBL" id="LRTT01000001">
    <property type="protein sequence ID" value="RFD77574.1"/>
    <property type="molecule type" value="Genomic_DNA"/>
</dbReference>
<evidence type="ECO:0000313" key="5">
    <source>
        <dbReference type="Proteomes" id="UP000258533"/>
    </source>
</evidence>
<dbReference type="AlphaFoldDB" id="A0A2I1KM83"/>
<evidence type="ECO:0000313" key="3">
    <source>
        <dbReference type="EMBL" id="RFT27958.1"/>
    </source>
</evidence>
<organism evidence="2 5">
    <name type="scientific">Gardnerella vaginalis</name>
    <dbReference type="NCBI Taxonomy" id="2702"/>
    <lineage>
        <taxon>Bacteria</taxon>
        <taxon>Bacillati</taxon>
        <taxon>Actinomycetota</taxon>
        <taxon>Actinomycetes</taxon>
        <taxon>Bifidobacteriales</taxon>
        <taxon>Bifidobacteriaceae</taxon>
        <taxon>Gardnerella</taxon>
    </lineage>
</organism>
<accession>A0A2I1KM83</accession>
<dbReference type="Proteomes" id="UP000258379">
    <property type="component" value="Unassembled WGS sequence"/>
</dbReference>
<dbReference type="EMBL" id="NNRU01000006">
    <property type="protein sequence ID" value="RFT27958.1"/>
    <property type="molecule type" value="Genomic_DNA"/>
</dbReference>
<protein>
    <submittedName>
        <fullName evidence="2">Uncharacterized protein</fullName>
    </submittedName>
</protein>
<keyword evidence="1" id="KW-1133">Transmembrane helix</keyword>
<reference evidence="2 5" key="1">
    <citation type="submission" date="2016-02" db="EMBL/GenBank/DDBJ databases">
        <title>Gardnerella vaginalis Subgroups Defined by cpn60 Sequencing and Sialidase Activity in Isolates from Canada, Belgium and Kenya.</title>
        <authorList>
            <person name="Schellenberg J."/>
            <person name="Paramel Jayaprakash T."/>
            <person name="Withana Gamage N."/>
            <person name="Patterson M.H."/>
            <person name="Vaneechoutte M."/>
            <person name="Hill J.E."/>
        </authorList>
    </citation>
    <scope>NUCLEOTIDE SEQUENCE [LARGE SCALE GENOMIC DNA]</scope>
    <source>
        <strain evidence="2 5">N144</strain>
    </source>
</reference>
<evidence type="ECO:0000313" key="2">
    <source>
        <dbReference type="EMBL" id="RFD77574.1"/>
    </source>
</evidence>
<reference evidence="3 4" key="2">
    <citation type="submission" date="2017-07" db="EMBL/GenBank/DDBJ databases">
        <title>A comparative genomics approach to explaining the enigmatic role of Gardnerella vaginalis in the vaginal microbiome.</title>
        <authorList>
            <person name="Vancuren S.J."/>
            <person name="Hill J.E."/>
        </authorList>
    </citation>
    <scope>NUCLEOTIDE SEQUENCE [LARGE SCALE GENOMIC DNA]</scope>
    <source>
        <strain evidence="3 4">WP023</strain>
    </source>
</reference>
<dbReference type="Proteomes" id="UP000258533">
    <property type="component" value="Unassembled WGS sequence"/>
</dbReference>
<evidence type="ECO:0000256" key="1">
    <source>
        <dbReference type="SAM" id="Phobius"/>
    </source>
</evidence>
<dbReference type="RefSeq" id="WP_004130852.1">
    <property type="nucleotide sequence ID" value="NZ_CP083171.1"/>
</dbReference>
<comment type="caution">
    <text evidence="2">The sequence shown here is derived from an EMBL/GenBank/DDBJ whole genome shotgun (WGS) entry which is preliminary data.</text>
</comment>
<proteinExistence type="predicted"/>